<evidence type="ECO:0000256" key="5">
    <source>
        <dbReference type="ARBA" id="ARBA00022989"/>
    </source>
</evidence>
<organism evidence="9 10">
    <name type="scientific">Alloscardovia venturai</name>
    <dbReference type="NCBI Taxonomy" id="1769421"/>
    <lineage>
        <taxon>Bacteria</taxon>
        <taxon>Bacillati</taxon>
        <taxon>Actinomycetota</taxon>
        <taxon>Actinomycetes</taxon>
        <taxon>Bifidobacteriales</taxon>
        <taxon>Bifidobacteriaceae</taxon>
        <taxon>Alloscardovia</taxon>
    </lineage>
</organism>
<reference evidence="10" key="1">
    <citation type="journal article" date="2019" name="Int. J. Syst. Evol. Microbiol.">
        <title>The Global Catalogue of Microorganisms (GCM) 10K type strain sequencing project: providing services to taxonomists for standard genome sequencing and annotation.</title>
        <authorList>
            <consortium name="The Broad Institute Genomics Platform"/>
            <consortium name="The Broad Institute Genome Sequencing Center for Infectious Disease"/>
            <person name="Wu L."/>
            <person name="Ma J."/>
        </authorList>
    </citation>
    <scope>NUCLEOTIDE SEQUENCE [LARGE SCALE GENOMIC DNA]</scope>
    <source>
        <strain evidence="10">CCM 8604</strain>
    </source>
</reference>
<dbReference type="InterPro" id="IPR032818">
    <property type="entry name" value="DedA-like"/>
</dbReference>
<evidence type="ECO:0000256" key="4">
    <source>
        <dbReference type="ARBA" id="ARBA00022692"/>
    </source>
</evidence>
<keyword evidence="4 7" id="KW-0812">Transmembrane</keyword>
<dbReference type="PANTHER" id="PTHR30353:SF0">
    <property type="entry name" value="TRANSMEMBRANE PROTEIN"/>
    <property type="match status" value="1"/>
</dbReference>
<name>A0ABW2Y3N7_9BIFI</name>
<evidence type="ECO:0000256" key="7">
    <source>
        <dbReference type="RuleBase" id="RU367016"/>
    </source>
</evidence>
<evidence type="ECO:0000256" key="3">
    <source>
        <dbReference type="ARBA" id="ARBA00022475"/>
    </source>
</evidence>
<dbReference type="Proteomes" id="UP001597036">
    <property type="component" value="Unassembled WGS sequence"/>
</dbReference>
<dbReference type="EMBL" id="JBHTHQ010000013">
    <property type="protein sequence ID" value="MFD0704645.1"/>
    <property type="molecule type" value="Genomic_DNA"/>
</dbReference>
<keyword evidence="6 7" id="KW-0472">Membrane</keyword>
<keyword evidence="10" id="KW-1185">Reference proteome</keyword>
<evidence type="ECO:0000259" key="8">
    <source>
        <dbReference type="Pfam" id="PF09335"/>
    </source>
</evidence>
<feature type="transmembrane region" description="Helical" evidence="7">
    <location>
        <begin position="156"/>
        <end position="178"/>
    </location>
</feature>
<comment type="subcellular location">
    <subcellularLocation>
        <location evidence="1 7">Cell membrane</location>
        <topology evidence="1 7">Multi-pass membrane protein</topology>
    </subcellularLocation>
</comment>
<gene>
    <name evidence="9" type="ORF">ACFQY8_02630</name>
</gene>
<evidence type="ECO:0000313" key="9">
    <source>
        <dbReference type="EMBL" id="MFD0704645.1"/>
    </source>
</evidence>
<comment type="similarity">
    <text evidence="2 7">Belongs to the DedA family.</text>
</comment>
<keyword evidence="3 7" id="KW-1003">Cell membrane</keyword>
<dbReference type="RefSeq" id="WP_377938443.1">
    <property type="nucleotide sequence ID" value="NZ_JBHTHQ010000013.1"/>
</dbReference>
<comment type="caution">
    <text evidence="9">The sequence shown here is derived from an EMBL/GenBank/DDBJ whole genome shotgun (WGS) entry which is preliminary data.</text>
</comment>
<evidence type="ECO:0000256" key="6">
    <source>
        <dbReference type="ARBA" id="ARBA00023136"/>
    </source>
</evidence>
<feature type="transmembrane region" description="Helical" evidence="7">
    <location>
        <begin position="21"/>
        <end position="46"/>
    </location>
</feature>
<accession>A0ABW2Y3N7</accession>
<dbReference type="PANTHER" id="PTHR30353">
    <property type="entry name" value="INNER MEMBRANE PROTEIN DEDA-RELATED"/>
    <property type="match status" value="1"/>
</dbReference>
<keyword evidence="5 7" id="KW-1133">Transmembrane helix</keyword>
<proteinExistence type="inferred from homology"/>
<sequence>MGIIQFFVNLLKDPRSAIAGWIAMGLAPTYAFIFLIIFIETGLVFMPFLPGDSLLFAAGYFAHDPTSGMSLGILLPIVWLAPILGDQSNYFIGHFFGRKIIESGKVKAMTPERIAKTESMIEKWGPLAVFLGRFFPFIRTFMPFISGLSGMSWKKFTPFSIIGGLIWSSLFTLLGYFFGGIPFVQKNFELVIVAILLVSLAPTIITGIRALINRKAKGSNAKK</sequence>
<feature type="domain" description="VTT" evidence="8">
    <location>
        <begin position="49"/>
        <end position="176"/>
    </location>
</feature>
<evidence type="ECO:0000256" key="1">
    <source>
        <dbReference type="ARBA" id="ARBA00004651"/>
    </source>
</evidence>
<feature type="transmembrane region" description="Helical" evidence="7">
    <location>
        <begin position="66"/>
        <end position="85"/>
    </location>
</feature>
<feature type="transmembrane region" description="Helical" evidence="7">
    <location>
        <begin position="190"/>
        <end position="212"/>
    </location>
</feature>
<protein>
    <submittedName>
        <fullName evidence="9">VTT domain-containing protein</fullName>
    </submittedName>
</protein>
<dbReference type="InterPro" id="IPR032816">
    <property type="entry name" value="VTT_dom"/>
</dbReference>
<evidence type="ECO:0000256" key="2">
    <source>
        <dbReference type="ARBA" id="ARBA00010792"/>
    </source>
</evidence>
<dbReference type="Pfam" id="PF09335">
    <property type="entry name" value="VTT_dom"/>
    <property type="match status" value="1"/>
</dbReference>
<evidence type="ECO:0000313" key="10">
    <source>
        <dbReference type="Proteomes" id="UP001597036"/>
    </source>
</evidence>